<dbReference type="EMBL" id="JAATIQ010000553">
    <property type="protein sequence ID" value="KAF4351552.1"/>
    <property type="molecule type" value="Genomic_DNA"/>
</dbReference>
<evidence type="ECO:0008006" key="5">
    <source>
        <dbReference type="Google" id="ProtNLM"/>
    </source>
</evidence>
<reference evidence="3 4" key="1">
    <citation type="journal article" date="2020" name="bioRxiv">
        <title>Sequence and annotation of 42 cannabis genomes reveals extensive copy number variation in cannabinoid synthesis and pathogen resistance genes.</title>
        <authorList>
            <person name="Mckernan K.J."/>
            <person name="Helbert Y."/>
            <person name="Kane L.T."/>
            <person name="Ebling H."/>
            <person name="Zhang L."/>
            <person name="Liu B."/>
            <person name="Eaton Z."/>
            <person name="Mclaughlin S."/>
            <person name="Kingan S."/>
            <person name="Baybayan P."/>
            <person name="Concepcion G."/>
            <person name="Jordan M."/>
            <person name="Riva A."/>
            <person name="Barbazuk W."/>
            <person name="Harkins T."/>
        </authorList>
    </citation>
    <scope>NUCLEOTIDE SEQUENCE [LARGE SCALE GENOMIC DNA]</scope>
    <source>
        <strain evidence="4">cv. Jamaican Lion 4</strain>
        <tissue evidence="3">Leaf</tissue>
    </source>
</reference>
<dbReference type="Proteomes" id="UP000583929">
    <property type="component" value="Unassembled WGS sequence"/>
</dbReference>
<gene>
    <name evidence="3" type="ORF">G4B88_000590</name>
</gene>
<organism evidence="3 4">
    <name type="scientific">Cannabis sativa</name>
    <name type="common">Hemp</name>
    <name type="synonym">Marijuana</name>
    <dbReference type="NCBI Taxonomy" id="3483"/>
    <lineage>
        <taxon>Eukaryota</taxon>
        <taxon>Viridiplantae</taxon>
        <taxon>Streptophyta</taxon>
        <taxon>Embryophyta</taxon>
        <taxon>Tracheophyta</taxon>
        <taxon>Spermatophyta</taxon>
        <taxon>Magnoliopsida</taxon>
        <taxon>eudicotyledons</taxon>
        <taxon>Gunneridae</taxon>
        <taxon>Pentapetalae</taxon>
        <taxon>rosids</taxon>
        <taxon>fabids</taxon>
        <taxon>Rosales</taxon>
        <taxon>Cannabaceae</taxon>
        <taxon>Cannabis</taxon>
    </lineage>
</organism>
<evidence type="ECO:0000256" key="1">
    <source>
        <dbReference type="PROSITE-ProRule" id="PRU00708"/>
    </source>
</evidence>
<protein>
    <recommendedName>
        <fullName evidence="5">Pentatricopeptide repeat-containing protein</fullName>
    </recommendedName>
</protein>
<comment type="caution">
    <text evidence="3">The sequence shown here is derived from an EMBL/GenBank/DDBJ whole genome shotgun (WGS) entry which is preliminary data.</text>
</comment>
<proteinExistence type="predicted"/>
<feature type="repeat" description="PPR" evidence="1">
    <location>
        <begin position="116"/>
        <end position="150"/>
    </location>
</feature>
<dbReference type="PROSITE" id="PS51375">
    <property type="entry name" value="PPR"/>
    <property type="match status" value="1"/>
</dbReference>
<feature type="non-terminal residue" evidence="3">
    <location>
        <position position="1"/>
    </location>
</feature>
<evidence type="ECO:0000313" key="4">
    <source>
        <dbReference type="Proteomes" id="UP000583929"/>
    </source>
</evidence>
<evidence type="ECO:0000313" key="3">
    <source>
        <dbReference type="EMBL" id="KAF4351552.1"/>
    </source>
</evidence>
<feature type="region of interest" description="Disordered" evidence="2">
    <location>
        <begin position="1"/>
        <end position="41"/>
    </location>
</feature>
<sequence length="165" mass="19027">AKTPKLLEPPLGLVRSGHQSQPPDLSKWDPHHFPSQPSKPTATLSIWSPIARFIVDAFRKNQSHWGPPIVFELRKLRSVTPELVAKVLKLQTEPAFSFKVLPFGWVMLIKLTRHTNSESFNPIVVSYAEMKKMDEFYELLVQMKKLGSSVMDDLAEFWQWKCLRT</sequence>
<keyword evidence="4" id="KW-1185">Reference proteome</keyword>
<evidence type="ECO:0000256" key="2">
    <source>
        <dbReference type="SAM" id="MobiDB-lite"/>
    </source>
</evidence>
<dbReference type="AlphaFoldDB" id="A0A7J6DZI3"/>
<name>A0A7J6DZI3_CANSA</name>
<dbReference type="InterPro" id="IPR002885">
    <property type="entry name" value="PPR_rpt"/>
</dbReference>
<accession>A0A7J6DZI3</accession>